<gene>
    <name evidence="1" type="ORF">FFL34_04805</name>
    <name evidence="2" type="ORF">FH966_00960</name>
</gene>
<dbReference type="EMBL" id="VJMZ01000001">
    <property type="protein sequence ID" value="TRM10401.1"/>
    <property type="molecule type" value="Genomic_DNA"/>
</dbReference>
<reference evidence="2 4" key="2">
    <citation type="submission" date="2019-07" db="EMBL/GenBank/DDBJ databases">
        <title>Genomic analysis of Lentibacillus sp. NKC851-2.</title>
        <authorList>
            <person name="Oh Y.J."/>
        </authorList>
    </citation>
    <scope>NUCLEOTIDE SEQUENCE [LARGE SCALE GENOMIC DNA]</scope>
    <source>
        <strain evidence="2 4">NKC851-2</strain>
    </source>
</reference>
<organism evidence="2 4">
    <name type="scientific">Lentibacillus cibarius</name>
    <dbReference type="NCBI Taxonomy" id="2583219"/>
    <lineage>
        <taxon>Bacteria</taxon>
        <taxon>Bacillati</taxon>
        <taxon>Bacillota</taxon>
        <taxon>Bacilli</taxon>
        <taxon>Bacillales</taxon>
        <taxon>Bacillaceae</taxon>
        <taxon>Lentibacillus</taxon>
    </lineage>
</organism>
<proteinExistence type="predicted"/>
<evidence type="ECO:0000313" key="1">
    <source>
        <dbReference type="EMBL" id="TMN21503.1"/>
    </source>
</evidence>
<evidence type="ECO:0000313" key="2">
    <source>
        <dbReference type="EMBL" id="TRM10401.1"/>
    </source>
</evidence>
<evidence type="ECO:0000313" key="4">
    <source>
        <dbReference type="Proteomes" id="UP000319280"/>
    </source>
</evidence>
<evidence type="ECO:0000313" key="3">
    <source>
        <dbReference type="Proteomes" id="UP000306980"/>
    </source>
</evidence>
<dbReference type="RefSeq" id="WP_138601973.1">
    <property type="nucleotide sequence ID" value="NZ_VCIA01000001.1"/>
</dbReference>
<accession>A0A5S3R795</accession>
<sequence>MRQIYIQITVLMLVCLLFSLNETEVKSLAAEDSGAHNWQEYSTHVETVDVGTHEYTFWRNFIEHTGTCNISYKLKSVVYYCDVHDHTDAKIFHEETIHSEEHK</sequence>
<dbReference type="EMBL" id="VCIA01000001">
    <property type="protein sequence ID" value="TMN21503.1"/>
    <property type="molecule type" value="Genomic_DNA"/>
</dbReference>
<dbReference type="Proteomes" id="UP000319280">
    <property type="component" value="Unassembled WGS sequence"/>
</dbReference>
<reference evidence="1 3" key="1">
    <citation type="submission" date="2019-05" db="EMBL/GenBank/DDBJ databases">
        <title>Genomic analysis of Lentibacillus sp. NKC220-2.</title>
        <authorList>
            <person name="Oh Y.J."/>
        </authorList>
    </citation>
    <scope>NUCLEOTIDE SEQUENCE [LARGE SCALE GENOMIC DNA]</scope>
    <source>
        <strain evidence="1 3">NKC220-2</strain>
    </source>
</reference>
<name>A0A549YET6_9BACI</name>
<protein>
    <submittedName>
        <fullName evidence="2">Uncharacterized protein</fullName>
    </submittedName>
</protein>
<dbReference type="Proteomes" id="UP000306980">
    <property type="component" value="Unassembled WGS sequence"/>
</dbReference>
<keyword evidence="4" id="KW-1185">Reference proteome</keyword>
<dbReference type="OrthoDB" id="2970612at2"/>
<comment type="caution">
    <text evidence="2">The sequence shown here is derived from an EMBL/GenBank/DDBJ whole genome shotgun (WGS) entry which is preliminary data.</text>
</comment>
<accession>A0A549YET6</accession>
<dbReference type="AlphaFoldDB" id="A0A549YET6"/>